<dbReference type="STRING" id="1802500.A2801_04000"/>
<gene>
    <name evidence="2" type="ORF">A2801_04000</name>
</gene>
<evidence type="ECO:0000313" key="2">
    <source>
        <dbReference type="EMBL" id="OGM29008.1"/>
    </source>
</evidence>
<organism evidence="2 3">
    <name type="scientific">Candidatus Woesebacteria bacterium RIFCSPHIGHO2_01_FULL_41_10</name>
    <dbReference type="NCBI Taxonomy" id="1802500"/>
    <lineage>
        <taxon>Bacteria</taxon>
        <taxon>Candidatus Woeseibacteriota</taxon>
    </lineage>
</organism>
<reference evidence="2 3" key="1">
    <citation type="journal article" date="2016" name="Nat. Commun.">
        <title>Thousands of microbial genomes shed light on interconnected biogeochemical processes in an aquifer system.</title>
        <authorList>
            <person name="Anantharaman K."/>
            <person name="Brown C.T."/>
            <person name="Hug L.A."/>
            <person name="Sharon I."/>
            <person name="Castelle C.J."/>
            <person name="Probst A.J."/>
            <person name="Thomas B.C."/>
            <person name="Singh A."/>
            <person name="Wilkins M.J."/>
            <person name="Karaoz U."/>
            <person name="Brodie E.L."/>
            <person name="Williams K.H."/>
            <person name="Hubbard S.S."/>
            <person name="Banfield J.F."/>
        </authorList>
    </citation>
    <scope>NUCLEOTIDE SEQUENCE [LARGE SCALE GENOMIC DNA]</scope>
</reference>
<accession>A0A1F7YQX4</accession>
<dbReference type="EMBL" id="MGGM01000021">
    <property type="protein sequence ID" value="OGM29008.1"/>
    <property type="molecule type" value="Genomic_DNA"/>
</dbReference>
<proteinExistence type="predicted"/>
<sequence>MQWKKFLQRYGAIFGASYVVGFLFLVTFYERFKFPPQVGDLLVVRESFTIYIPFGASFVIGVFVTVMYEIYKLFKH</sequence>
<name>A0A1F7YQX4_9BACT</name>
<dbReference type="Proteomes" id="UP000177263">
    <property type="component" value="Unassembled WGS sequence"/>
</dbReference>
<comment type="caution">
    <text evidence="2">The sequence shown here is derived from an EMBL/GenBank/DDBJ whole genome shotgun (WGS) entry which is preliminary data.</text>
</comment>
<evidence type="ECO:0008006" key="4">
    <source>
        <dbReference type="Google" id="ProtNLM"/>
    </source>
</evidence>
<keyword evidence="1" id="KW-0812">Transmembrane</keyword>
<feature type="transmembrane region" description="Helical" evidence="1">
    <location>
        <begin position="12"/>
        <end position="29"/>
    </location>
</feature>
<keyword evidence="1" id="KW-1133">Transmembrane helix</keyword>
<protein>
    <recommendedName>
        <fullName evidence="4">DUF2905 domain-containing protein</fullName>
    </recommendedName>
</protein>
<dbReference type="AlphaFoldDB" id="A0A1F7YQX4"/>
<evidence type="ECO:0000313" key="3">
    <source>
        <dbReference type="Proteomes" id="UP000177263"/>
    </source>
</evidence>
<evidence type="ECO:0000256" key="1">
    <source>
        <dbReference type="SAM" id="Phobius"/>
    </source>
</evidence>
<keyword evidence="1" id="KW-0472">Membrane</keyword>
<feature type="transmembrane region" description="Helical" evidence="1">
    <location>
        <begin position="49"/>
        <end position="71"/>
    </location>
</feature>